<name>A0A6G8Q075_9ACTN</name>
<protein>
    <submittedName>
        <fullName evidence="7">Long-chain-fatty-acid--CoA ligase</fullName>
    </submittedName>
</protein>
<dbReference type="Pfam" id="PF00501">
    <property type="entry name" value="AMP-binding"/>
    <property type="match status" value="1"/>
</dbReference>
<dbReference type="PANTHER" id="PTHR43859:SF4">
    <property type="entry name" value="BUTANOATE--COA LIGASE AAE1-RELATED"/>
    <property type="match status" value="1"/>
</dbReference>
<dbReference type="AlphaFoldDB" id="A0A6G8Q075"/>
<proteinExistence type="inferred from homology"/>
<accession>A0A6G8Q075</accession>
<organism evidence="7 8">
    <name type="scientific">Rubrobacter marinus</name>
    <dbReference type="NCBI Taxonomy" id="2653852"/>
    <lineage>
        <taxon>Bacteria</taxon>
        <taxon>Bacillati</taxon>
        <taxon>Actinomycetota</taxon>
        <taxon>Rubrobacteria</taxon>
        <taxon>Rubrobacterales</taxon>
        <taxon>Rubrobacteraceae</taxon>
        <taxon>Rubrobacter</taxon>
    </lineage>
</organism>
<dbReference type="GO" id="GO:0016874">
    <property type="term" value="F:ligase activity"/>
    <property type="evidence" value="ECO:0007669"/>
    <property type="project" value="UniProtKB-KW"/>
</dbReference>
<evidence type="ECO:0000256" key="1">
    <source>
        <dbReference type="ARBA" id="ARBA00006432"/>
    </source>
</evidence>
<evidence type="ECO:0000256" key="4">
    <source>
        <dbReference type="ARBA" id="ARBA00023098"/>
    </source>
</evidence>
<dbReference type="NCBIfam" id="NF004837">
    <property type="entry name" value="PRK06187.1"/>
    <property type="match status" value="1"/>
</dbReference>
<reference evidence="7 8" key="1">
    <citation type="submission" date="2019-10" db="EMBL/GenBank/DDBJ databases">
        <title>Rubrobacter sp nov SCSIO 52915 isolated from a deep-sea sediment in the South China Sea.</title>
        <authorList>
            <person name="Chen R.W."/>
        </authorList>
    </citation>
    <scope>NUCLEOTIDE SEQUENCE [LARGE SCALE GENOMIC DNA]</scope>
    <source>
        <strain evidence="7 8">SCSIO 52915</strain>
    </source>
</reference>
<feature type="domain" description="AMP-binding enzyme C-terminal" evidence="6">
    <location>
        <begin position="452"/>
        <end position="527"/>
    </location>
</feature>
<evidence type="ECO:0000256" key="3">
    <source>
        <dbReference type="ARBA" id="ARBA00022832"/>
    </source>
</evidence>
<comment type="similarity">
    <text evidence="1">Belongs to the ATP-dependent AMP-binding enzyme family.</text>
</comment>
<dbReference type="InterPro" id="IPR020845">
    <property type="entry name" value="AMP-binding_CS"/>
</dbReference>
<dbReference type="InterPro" id="IPR025110">
    <property type="entry name" value="AMP-bd_C"/>
</dbReference>
<dbReference type="Proteomes" id="UP000502706">
    <property type="component" value="Chromosome"/>
</dbReference>
<dbReference type="Pfam" id="PF13193">
    <property type="entry name" value="AMP-binding_C"/>
    <property type="match status" value="1"/>
</dbReference>
<evidence type="ECO:0000259" key="5">
    <source>
        <dbReference type="Pfam" id="PF00501"/>
    </source>
</evidence>
<dbReference type="InterPro" id="IPR045851">
    <property type="entry name" value="AMP-bd_C_sf"/>
</dbReference>
<keyword evidence="4" id="KW-0443">Lipid metabolism</keyword>
<dbReference type="Gene3D" id="3.30.300.30">
    <property type="match status" value="1"/>
</dbReference>
<evidence type="ECO:0000313" key="7">
    <source>
        <dbReference type="EMBL" id="QIN79856.1"/>
    </source>
</evidence>
<dbReference type="KEGG" id="rmar:GBA65_16445"/>
<keyword evidence="3" id="KW-0276">Fatty acid metabolism</keyword>
<gene>
    <name evidence="7" type="ORF">GBA65_16445</name>
</gene>
<dbReference type="Gene3D" id="3.40.50.12780">
    <property type="entry name" value="N-terminal domain of ligase-like"/>
    <property type="match status" value="1"/>
</dbReference>
<sequence length="551" mass="61108">MTLQGLTMDYKLNLPAILRRADQLYSRKEIVTRRPDKSFHRYTYADFVSRAKKLSVALKGLGVGEGDRVGTLAWNTYGHLEAYFGIPCAGAVLHTLNPRLHEDDLAFIANHAEDKVMMVDEPLVPVFEKFREKAESIQHVVVFNYGDGADLPDWAIPYEELLAGADEGEFEYPDPDETDAAALCYTSGTTGRPKGALYSHRSIVLHSMMSAMGNAFSLGPDDCVLPVVPMFHVNAWGLPFTSALVGAKQVMPGPHLDPASLIEDYEQEGVTFTAGVPTVYLAMLRALDAEQGEHDLSALRQLVIGGAAVPKSVIKAYDERHGIEVIHAWGMTEMDPIGSVAKLTLEMKELPEDEQLEYRAKQGYPTSFVEVRARGDEGIIPWDGQAMGELEVRGHSVIKKYFNTDEGDDKFTEDGWFKTGDVVTIDEYGFIKITDRSKDLIKSGGEWISSVELENALMAHPAVAEAAVIAMPHERWDERPLAAIVLNEGETVTDEDLRKHLESDFAKFWLPDAYEFVEEIPKTATGKFLKMALREQFKDYTPSTGSPAAKS</sequence>
<dbReference type="EMBL" id="CP045121">
    <property type="protein sequence ID" value="QIN79856.1"/>
    <property type="molecule type" value="Genomic_DNA"/>
</dbReference>
<evidence type="ECO:0000259" key="6">
    <source>
        <dbReference type="Pfam" id="PF13193"/>
    </source>
</evidence>
<dbReference type="FunFam" id="3.30.300.30:FF:000008">
    <property type="entry name" value="2,3-dihydroxybenzoate-AMP ligase"/>
    <property type="match status" value="1"/>
</dbReference>
<dbReference type="PANTHER" id="PTHR43859">
    <property type="entry name" value="ACYL-ACTIVATING ENZYME"/>
    <property type="match status" value="1"/>
</dbReference>
<dbReference type="SUPFAM" id="SSF56801">
    <property type="entry name" value="Acetyl-CoA synthetase-like"/>
    <property type="match status" value="1"/>
</dbReference>
<dbReference type="PROSITE" id="PS00455">
    <property type="entry name" value="AMP_BINDING"/>
    <property type="match status" value="1"/>
</dbReference>
<keyword evidence="8" id="KW-1185">Reference proteome</keyword>
<dbReference type="RefSeq" id="WP_166397529.1">
    <property type="nucleotide sequence ID" value="NZ_CP045121.1"/>
</dbReference>
<feature type="domain" description="AMP-dependent synthetase/ligase" evidence="5">
    <location>
        <begin position="26"/>
        <end position="402"/>
    </location>
</feature>
<dbReference type="CDD" id="cd12119">
    <property type="entry name" value="ttLC_FACS_AlkK_like"/>
    <property type="match status" value="1"/>
</dbReference>
<evidence type="ECO:0000313" key="8">
    <source>
        <dbReference type="Proteomes" id="UP000502706"/>
    </source>
</evidence>
<evidence type="ECO:0000256" key="2">
    <source>
        <dbReference type="ARBA" id="ARBA00022598"/>
    </source>
</evidence>
<keyword evidence="2 7" id="KW-0436">Ligase</keyword>
<dbReference type="InterPro" id="IPR000873">
    <property type="entry name" value="AMP-dep_synth/lig_dom"/>
</dbReference>
<dbReference type="GO" id="GO:0006631">
    <property type="term" value="P:fatty acid metabolic process"/>
    <property type="evidence" value="ECO:0007669"/>
    <property type="project" value="UniProtKB-KW"/>
</dbReference>
<dbReference type="InterPro" id="IPR042099">
    <property type="entry name" value="ANL_N_sf"/>
</dbReference>